<sequence>MERTTLIQEYYLLAVDEKGNIPPLRRNESNGGLIAAGLMDLLLGDVIALDKKKISVTKELPQELGLLEPLYTYLQEKPRTTDRLMSDYLLSTGARLRELTDRIGEALTEKGMASEEKGGLFGKKTIYLPDKSYKEQLISAVKEAAGQAEEMSAHDGALIFLLQETKNLYQYFSKYESEGVKSKLKQMKKEIQKDPQNKQLAAMINYVNDISAVAMACMVTASN</sequence>
<dbReference type="EMBL" id="DXGF01000024">
    <property type="protein sequence ID" value="HIW82965.1"/>
    <property type="molecule type" value="Genomic_DNA"/>
</dbReference>
<reference evidence="5" key="1">
    <citation type="journal article" date="2021" name="PeerJ">
        <title>Extensive microbial diversity within the chicken gut microbiome revealed by metagenomics and culture.</title>
        <authorList>
            <person name="Gilroy R."/>
            <person name="Ravi A."/>
            <person name="Getino M."/>
            <person name="Pursley I."/>
            <person name="Horton D.L."/>
            <person name="Alikhan N.F."/>
            <person name="Baker D."/>
            <person name="Gharbi K."/>
            <person name="Hall N."/>
            <person name="Watson M."/>
            <person name="Adriaenssens E.M."/>
            <person name="Foster-Nyarko E."/>
            <person name="Jarju S."/>
            <person name="Secka A."/>
            <person name="Antonio M."/>
            <person name="Oren A."/>
            <person name="Chaudhuri R.R."/>
            <person name="La Ragione R."/>
            <person name="Hildebrand F."/>
            <person name="Pallen M.J."/>
        </authorList>
    </citation>
    <scope>NUCLEOTIDE SEQUENCE</scope>
    <source>
        <strain evidence="5">ChiSxjej1B13-11762</strain>
    </source>
</reference>
<keyword evidence="2" id="KW-0333">Golgi apparatus</keyword>
<dbReference type="GO" id="GO:0005737">
    <property type="term" value="C:cytoplasm"/>
    <property type="evidence" value="ECO:0007669"/>
    <property type="project" value="UniProtKB-ARBA"/>
</dbReference>
<evidence type="ECO:0000256" key="4">
    <source>
        <dbReference type="ARBA" id="ARBA00023136"/>
    </source>
</evidence>
<keyword evidence="3" id="KW-0446">Lipid-binding</keyword>
<evidence type="ECO:0000256" key="1">
    <source>
        <dbReference type="ARBA" id="ARBA00004255"/>
    </source>
</evidence>
<organism evidence="5 6">
    <name type="scientific">Candidatus Dorea gallistercoris</name>
    <dbReference type="NCBI Taxonomy" id="2838542"/>
    <lineage>
        <taxon>Bacteria</taxon>
        <taxon>Bacillati</taxon>
        <taxon>Bacillota</taxon>
        <taxon>Clostridia</taxon>
        <taxon>Lachnospirales</taxon>
        <taxon>Lachnospiraceae</taxon>
        <taxon>Dorea</taxon>
    </lineage>
</organism>
<dbReference type="Gene3D" id="1.10.3630.10">
    <property type="entry name" value="yeast vps74-n-term truncation variant domain like"/>
    <property type="match status" value="1"/>
</dbReference>
<gene>
    <name evidence="5" type="ORF">H9873_01385</name>
</gene>
<reference evidence="5" key="2">
    <citation type="submission" date="2021-04" db="EMBL/GenBank/DDBJ databases">
        <authorList>
            <person name="Gilroy R."/>
        </authorList>
    </citation>
    <scope>NUCLEOTIDE SEQUENCE</scope>
    <source>
        <strain evidence="5">ChiSxjej1B13-11762</strain>
    </source>
</reference>
<protein>
    <submittedName>
        <fullName evidence="5">GPP34 family phosphoprotein</fullName>
    </submittedName>
</protein>
<dbReference type="GO" id="GO:0070273">
    <property type="term" value="F:phosphatidylinositol-4-phosphate binding"/>
    <property type="evidence" value="ECO:0007669"/>
    <property type="project" value="InterPro"/>
</dbReference>
<evidence type="ECO:0000256" key="2">
    <source>
        <dbReference type="ARBA" id="ARBA00023034"/>
    </source>
</evidence>
<comment type="subcellular location">
    <subcellularLocation>
        <location evidence="1">Golgi apparatus membrane</location>
        <topology evidence="1">Peripheral membrane protein</topology>
        <orientation evidence="1">Cytoplasmic side</orientation>
    </subcellularLocation>
</comment>
<evidence type="ECO:0000256" key="3">
    <source>
        <dbReference type="ARBA" id="ARBA00023121"/>
    </source>
</evidence>
<dbReference type="AlphaFoldDB" id="A0A9D1UDY3"/>
<dbReference type="Proteomes" id="UP000824263">
    <property type="component" value="Unassembled WGS sequence"/>
</dbReference>
<accession>A0A9D1UDY3</accession>
<dbReference type="InterPro" id="IPR008628">
    <property type="entry name" value="GPP34-like"/>
</dbReference>
<dbReference type="GO" id="GO:0012505">
    <property type="term" value="C:endomembrane system"/>
    <property type="evidence" value="ECO:0007669"/>
    <property type="project" value="UniProtKB-ARBA"/>
</dbReference>
<evidence type="ECO:0000313" key="6">
    <source>
        <dbReference type="Proteomes" id="UP000824263"/>
    </source>
</evidence>
<dbReference type="Pfam" id="PF05719">
    <property type="entry name" value="GPP34"/>
    <property type="match status" value="1"/>
</dbReference>
<dbReference type="InterPro" id="IPR038261">
    <property type="entry name" value="GPP34-like_sf"/>
</dbReference>
<name>A0A9D1UDY3_9FIRM</name>
<keyword evidence="4" id="KW-0472">Membrane</keyword>
<proteinExistence type="predicted"/>
<comment type="caution">
    <text evidence="5">The sequence shown here is derived from an EMBL/GenBank/DDBJ whole genome shotgun (WGS) entry which is preliminary data.</text>
</comment>
<evidence type="ECO:0000313" key="5">
    <source>
        <dbReference type="EMBL" id="HIW82965.1"/>
    </source>
</evidence>